<evidence type="ECO:0000256" key="1">
    <source>
        <dbReference type="ARBA" id="ARBA00001964"/>
    </source>
</evidence>
<dbReference type="NCBIfam" id="NF006667">
    <property type="entry name" value="PRK09212.1"/>
    <property type="match status" value="1"/>
</dbReference>
<dbReference type="SUPFAM" id="SSF52922">
    <property type="entry name" value="TK C-terminal domain-like"/>
    <property type="match status" value="1"/>
</dbReference>
<feature type="domain" description="Lipoyl-binding" evidence="7">
    <location>
        <begin position="2"/>
        <end position="78"/>
    </location>
</feature>
<evidence type="ECO:0000256" key="3">
    <source>
        <dbReference type="ARBA" id="ARBA00022823"/>
    </source>
</evidence>
<dbReference type="PANTHER" id="PTHR11624">
    <property type="entry name" value="DEHYDROGENASE RELATED"/>
    <property type="match status" value="1"/>
</dbReference>
<dbReference type="CDD" id="cd06849">
    <property type="entry name" value="lipoyl_domain"/>
    <property type="match status" value="1"/>
</dbReference>
<accession>A0A3B0RGK6</accession>
<dbReference type="Gene3D" id="3.40.50.920">
    <property type="match status" value="1"/>
</dbReference>
<dbReference type="EC" id="1.2.4.1" evidence="2"/>
<dbReference type="InterPro" id="IPR011053">
    <property type="entry name" value="Single_hybrid_motif"/>
</dbReference>
<dbReference type="Gene3D" id="2.40.50.100">
    <property type="match status" value="1"/>
</dbReference>
<evidence type="ECO:0000313" key="8">
    <source>
        <dbReference type="EMBL" id="VAV87996.1"/>
    </source>
</evidence>
<dbReference type="InterPro" id="IPR033248">
    <property type="entry name" value="Transketolase_C"/>
</dbReference>
<dbReference type="Gene3D" id="3.40.50.970">
    <property type="match status" value="1"/>
</dbReference>
<evidence type="ECO:0000256" key="4">
    <source>
        <dbReference type="ARBA" id="ARBA00023002"/>
    </source>
</evidence>
<dbReference type="GO" id="GO:0004739">
    <property type="term" value="F:pyruvate dehydrogenase (acetyl-transferring) activity"/>
    <property type="evidence" value="ECO:0007669"/>
    <property type="project" value="UniProtKB-EC"/>
</dbReference>
<dbReference type="InterPro" id="IPR003016">
    <property type="entry name" value="2-oxoA_DH_lipoyl-BS"/>
</dbReference>
<keyword evidence="6 8" id="KW-0670">Pyruvate</keyword>
<dbReference type="SUPFAM" id="SSF51230">
    <property type="entry name" value="Single hybrid motif"/>
    <property type="match status" value="1"/>
</dbReference>
<reference evidence="8" key="1">
    <citation type="submission" date="2018-06" db="EMBL/GenBank/DDBJ databases">
        <authorList>
            <person name="Zhirakovskaya E."/>
        </authorList>
    </citation>
    <scope>NUCLEOTIDE SEQUENCE</scope>
</reference>
<dbReference type="SMART" id="SM00861">
    <property type="entry name" value="Transket_pyr"/>
    <property type="match status" value="1"/>
</dbReference>
<sequence>MTIEIMLPAMSPTMIEGTVAKWLVKEGDKVSAGDILAEIETDKATMELETDEEGVIGKIIVPDGSEGIAVGTVIAVILEDGEDASSIGEVTSVAVPVASTPVDTPDVVTPDVVKVIEDDLPEGTTYTTQTVREALRDAMAEEMRLDDDVFIMGEEVAEYQGAYKVTQGLHDEFGDRRVIDTPITEHGFAGLGVGASMAGLKPVVEFMTFNFAMQAIDHIINSAAKTNYMSGGQIRCPIVFRGPNGAASRVGAQHSQNYASWYAHVPGLIVVSPYSAADAKGLLKSAIKNPNPVIFLENEMIYGQSFEVPDIEDYTVPLGKAKVVRAGSDVTLVTYSIGVKFALSAAEKLAAEGIEAEVIDLRTLRPLDMETVIKSVQKTNRVVCVEEGWASCSISSEISARLMEDAFDYLDAPVIRVTNADVPMPYAANLEKLAVVTDDQVVAAAKKVCYAQGEN</sequence>
<evidence type="ECO:0000256" key="6">
    <source>
        <dbReference type="ARBA" id="ARBA00023317"/>
    </source>
</evidence>
<proteinExistence type="predicted"/>
<keyword evidence="4 8" id="KW-0560">Oxidoreductase</keyword>
<dbReference type="InterPro" id="IPR027110">
    <property type="entry name" value="PDHB_mito-type"/>
</dbReference>
<dbReference type="InterPro" id="IPR005475">
    <property type="entry name" value="Transketolase-like_Pyr-bd"/>
</dbReference>
<dbReference type="SUPFAM" id="SSF52518">
    <property type="entry name" value="Thiamin diphosphate-binding fold (THDP-binding)"/>
    <property type="match status" value="1"/>
</dbReference>
<dbReference type="NCBIfam" id="NF008854">
    <property type="entry name" value="PRK11892.1"/>
    <property type="match status" value="1"/>
</dbReference>
<dbReference type="FunFam" id="2.40.50.100:FF:000010">
    <property type="entry name" value="Acetyltransferase component of pyruvate dehydrogenase complex"/>
    <property type="match status" value="1"/>
</dbReference>
<name>A0A3B0RGK6_9ZZZZ</name>
<protein>
    <recommendedName>
        <fullName evidence="2">pyruvate dehydrogenase (acetyl-transferring)</fullName>
        <ecNumber evidence="2">1.2.4.1</ecNumber>
    </recommendedName>
</protein>
<dbReference type="InterPro" id="IPR009014">
    <property type="entry name" value="Transketo_C/PFOR_II"/>
</dbReference>
<dbReference type="PANTHER" id="PTHR11624:SF96">
    <property type="entry name" value="PYRUVATE DEHYDROGENASE E1 COMPONENT SUBUNIT BETA, MITOCHONDRIAL"/>
    <property type="match status" value="1"/>
</dbReference>
<evidence type="ECO:0000259" key="7">
    <source>
        <dbReference type="PROSITE" id="PS50968"/>
    </source>
</evidence>
<dbReference type="InterPro" id="IPR000089">
    <property type="entry name" value="Biotin_lipoyl"/>
</dbReference>
<dbReference type="Pfam" id="PF02780">
    <property type="entry name" value="Transketolase_C"/>
    <property type="match status" value="1"/>
</dbReference>
<dbReference type="AlphaFoldDB" id="A0A3B0RGK6"/>
<comment type="cofactor">
    <cofactor evidence="1">
        <name>thiamine diphosphate</name>
        <dbReference type="ChEBI" id="CHEBI:58937"/>
    </cofactor>
</comment>
<dbReference type="FunFam" id="3.40.50.970:FF:000001">
    <property type="entry name" value="Pyruvate dehydrogenase E1 beta subunit"/>
    <property type="match status" value="1"/>
</dbReference>
<dbReference type="EMBL" id="UOED01000030">
    <property type="protein sequence ID" value="VAV87996.1"/>
    <property type="molecule type" value="Genomic_DNA"/>
</dbReference>
<keyword evidence="3" id="KW-0450">Lipoyl</keyword>
<keyword evidence="5" id="KW-0786">Thiamine pyrophosphate</keyword>
<dbReference type="GO" id="GO:0006086">
    <property type="term" value="P:pyruvate decarboxylation to acetyl-CoA"/>
    <property type="evidence" value="ECO:0007669"/>
    <property type="project" value="InterPro"/>
</dbReference>
<dbReference type="PROSITE" id="PS50968">
    <property type="entry name" value="BIOTINYL_LIPOYL"/>
    <property type="match status" value="1"/>
</dbReference>
<organism evidence="8">
    <name type="scientific">hydrothermal vent metagenome</name>
    <dbReference type="NCBI Taxonomy" id="652676"/>
    <lineage>
        <taxon>unclassified sequences</taxon>
        <taxon>metagenomes</taxon>
        <taxon>ecological metagenomes</taxon>
    </lineage>
</organism>
<dbReference type="FunFam" id="3.40.50.920:FF:000001">
    <property type="entry name" value="Pyruvate dehydrogenase E1 beta subunit"/>
    <property type="match status" value="1"/>
</dbReference>
<evidence type="ECO:0000256" key="2">
    <source>
        <dbReference type="ARBA" id="ARBA00012281"/>
    </source>
</evidence>
<gene>
    <name evidence="8" type="ORF">MNBD_ALPHA02-1181</name>
</gene>
<dbReference type="CDD" id="cd07036">
    <property type="entry name" value="TPP_PYR_E1-PDHc-beta_like"/>
    <property type="match status" value="1"/>
</dbReference>
<dbReference type="PROSITE" id="PS00189">
    <property type="entry name" value="LIPOYL"/>
    <property type="match status" value="1"/>
</dbReference>
<dbReference type="Pfam" id="PF02779">
    <property type="entry name" value="Transket_pyr"/>
    <property type="match status" value="1"/>
</dbReference>
<dbReference type="InterPro" id="IPR029061">
    <property type="entry name" value="THDP-binding"/>
</dbReference>
<evidence type="ECO:0000256" key="5">
    <source>
        <dbReference type="ARBA" id="ARBA00023052"/>
    </source>
</evidence>
<dbReference type="Pfam" id="PF00364">
    <property type="entry name" value="Biotin_lipoyl"/>
    <property type="match status" value="1"/>
</dbReference>